<gene>
    <name evidence="2" type="ordered locus">Galf_2406</name>
</gene>
<dbReference type="Proteomes" id="UP000001235">
    <property type="component" value="Chromosome"/>
</dbReference>
<evidence type="ECO:0000313" key="2">
    <source>
        <dbReference type="EMBL" id="ADL56408.1"/>
    </source>
</evidence>
<protein>
    <submittedName>
        <fullName evidence="2">Uncharacterized protein</fullName>
    </submittedName>
</protein>
<keyword evidence="3" id="KW-1185">Reference proteome</keyword>
<feature type="coiled-coil region" evidence="1">
    <location>
        <begin position="81"/>
        <end position="115"/>
    </location>
</feature>
<organism evidence="2 3">
    <name type="scientific">Gallionella capsiferriformans (strain ES-2)</name>
    <name type="common">Gallionella ferruginea capsiferriformans (strain ES-2)</name>
    <dbReference type="NCBI Taxonomy" id="395494"/>
    <lineage>
        <taxon>Bacteria</taxon>
        <taxon>Pseudomonadati</taxon>
        <taxon>Pseudomonadota</taxon>
        <taxon>Betaproteobacteria</taxon>
        <taxon>Nitrosomonadales</taxon>
        <taxon>Gallionellaceae</taxon>
        <taxon>Gallionella</taxon>
    </lineage>
</organism>
<dbReference type="STRING" id="395494.Galf_2406"/>
<dbReference type="EMBL" id="CP002159">
    <property type="protein sequence ID" value="ADL56408.1"/>
    <property type="molecule type" value="Genomic_DNA"/>
</dbReference>
<dbReference type="RefSeq" id="WP_013294331.1">
    <property type="nucleotide sequence ID" value="NC_014394.1"/>
</dbReference>
<proteinExistence type="predicted"/>
<dbReference type="AlphaFoldDB" id="D9SJZ6"/>
<name>D9SJZ6_GALCS</name>
<evidence type="ECO:0000313" key="3">
    <source>
        <dbReference type="Proteomes" id="UP000001235"/>
    </source>
</evidence>
<dbReference type="KEGG" id="gca:Galf_2406"/>
<dbReference type="HOGENOM" id="CLU_130970_0_0_4"/>
<accession>D9SJZ6</accession>
<reference evidence="2 3" key="1">
    <citation type="submission" date="2010-08" db="EMBL/GenBank/DDBJ databases">
        <title>Complete sequence of Gallionella capsiferriformans ES-2.</title>
        <authorList>
            <consortium name="US DOE Joint Genome Institute"/>
            <person name="Lucas S."/>
            <person name="Copeland A."/>
            <person name="Lapidus A."/>
            <person name="Cheng J.-F."/>
            <person name="Bruce D."/>
            <person name="Goodwin L."/>
            <person name="Pitluck S."/>
            <person name="Chertkov O."/>
            <person name="Davenport K.W."/>
            <person name="Detter J.C."/>
            <person name="Han C."/>
            <person name="Tapia R."/>
            <person name="Land M."/>
            <person name="Hauser L."/>
            <person name="Chang Y.-J."/>
            <person name="Jeffries C."/>
            <person name="Kyrpides N."/>
            <person name="Ivanova N."/>
            <person name="Mikhailova N."/>
            <person name="Shelobolina E.S."/>
            <person name="Picardal F."/>
            <person name="Roden E."/>
            <person name="Emerson D."/>
            <person name="Woyke T."/>
        </authorList>
    </citation>
    <scope>NUCLEOTIDE SEQUENCE [LARGE SCALE GENOMIC DNA]</scope>
    <source>
        <strain evidence="2 3">ES-2</strain>
    </source>
</reference>
<dbReference type="eggNOG" id="ENOG5032YGZ">
    <property type="taxonomic scope" value="Bacteria"/>
</dbReference>
<evidence type="ECO:0000256" key="1">
    <source>
        <dbReference type="SAM" id="Coils"/>
    </source>
</evidence>
<keyword evidence="1" id="KW-0175">Coiled coil</keyword>
<sequence>MPKIIITENTIPIALHELDKWSGKLTWELYAERLAKALGEKRISRHTLLSYPVLVETFNAKKYALKAADQSLNSKEQDITLEFAKKQIATLESTVARLEKQNDLLSEQFVRWQHNLYMMPLVDMEKLNARIDTPLTEVKRR</sequence>
<dbReference type="OrthoDB" id="8702396at2"/>